<dbReference type="Pfam" id="PF01451">
    <property type="entry name" value="LMWPc"/>
    <property type="match status" value="1"/>
</dbReference>
<dbReference type="EC" id="3.1.3.48" evidence="2"/>
<evidence type="ECO:0000256" key="6">
    <source>
        <dbReference type="PIRSR" id="PIRSR617867-1"/>
    </source>
</evidence>
<comment type="catalytic activity">
    <reaction evidence="5">
        <text>O-phospho-L-tyrosyl-[protein] + H2O = L-tyrosyl-[protein] + phosphate</text>
        <dbReference type="Rhea" id="RHEA:10684"/>
        <dbReference type="Rhea" id="RHEA-COMP:10136"/>
        <dbReference type="Rhea" id="RHEA-COMP:20101"/>
        <dbReference type="ChEBI" id="CHEBI:15377"/>
        <dbReference type="ChEBI" id="CHEBI:43474"/>
        <dbReference type="ChEBI" id="CHEBI:46858"/>
        <dbReference type="ChEBI" id="CHEBI:61978"/>
        <dbReference type="EC" id="3.1.3.48"/>
    </reaction>
</comment>
<dbReference type="InterPro" id="IPR017867">
    <property type="entry name" value="Tyr_phospatase_low_mol_wt"/>
</dbReference>
<keyword evidence="3" id="KW-0378">Hydrolase</keyword>
<gene>
    <name evidence="8" type="ORF">DKC05_06755</name>
</gene>
<feature type="domain" description="Phosphotyrosine protein phosphatase I" evidence="7">
    <location>
        <begin position="3"/>
        <end position="141"/>
    </location>
</feature>
<evidence type="ECO:0000256" key="3">
    <source>
        <dbReference type="ARBA" id="ARBA00022801"/>
    </source>
</evidence>
<dbReference type="InterPro" id="IPR023485">
    <property type="entry name" value="Ptyr_pPase"/>
</dbReference>
<proteinExistence type="inferred from homology"/>
<feature type="active site" evidence="6">
    <location>
        <position position="15"/>
    </location>
</feature>
<dbReference type="FunFam" id="3.40.50.2300:FF:000041">
    <property type="entry name" value="Low molecular weight protein-tyrosine-phosphatase"/>
    <property type="match status" value="1"/>
</dbReference>
<dbReference type="InterPro" id="IPR036196">
    <property type="entry name" value="Ptyr_pPase_sf"/>
</dbReference>
<organism evidence="8 9">
    <name type="scientific">Serratia marcescens</name>
    <dbReference type="NCBI Taxonomy" id="615"/>
    <lineage>
        <taxon>Bacteria</taxon>
        <taxon>Pseudomonadati</taxon>
        <taxon>Pseudomonadota</taxon>
        <taxon>Gammaproteobacteria</taxon>
        <taxon>Enterobacterales</taxon>
        <taxon>Yersiniaceae</taxon>
        <taxon>Serratia</taxon>
    </lineage>
</organism>
<dbReference type="PANTHER" id="PTHR11717">
    <property type="entry name" value="LOW MOLECULAR WEIGHT PROTEIN TYROSINE PHOSPHATASE"/>
    <property type="match status" value="1"/>
</dbReference>
<evidence type="ECO:0000313" key="9">
    <source>
        <dbReference type="Proteomes" id="UP000245399"/>
    </source>
</evidence>
<evidence type="ECO:0000256" key="1">
    <source>
        <dbReference type="ARBA" id="ARBA00011063"/>
    </source>
</evidence>
<sequence length="144" mass="15862">MFDSILVVCVGNICRSPTGERLLKQLLPSKNIESAGLGAVVGSAADSTACVVAQAHGLSLDEHIAKQLTRDLCRKYSLILVMEKSHIEAVTRLAPEVRGKTMLFGHWMNQKDIPDPYGKSHEAFEFVYRLLADSAQKWVKALNP</sequence>
<name>A0AB33FRC2_SERMA</name>
<dbReference type="AlphaFoldDB" id="A0AB33FRC2"/>
<dbReference type="SUPFAM" id="SSF52788">
    <property type="entry name" value="Phosphotyrosine protein phosphatases I"/>
    <property type="match status" value="1"/>
</dbReference>
<dbReference type="SMART" id="SM00226">
    <property type="entry name" value="LMWPc"/>
    <property type="match status" value="1"/>
</dbReference>
<evidence type="ECO:0000256" key="4">
    <source>
        <dbReference type="ARBA" id="ARBA00022912"/>
    </source>
</evidence>
<dbReference type="PANTHER" id="PTHR11717:SF31">
    <property type="entry name" value="LOW MOLECULAR WEIGHT PROTEIN-TYROSINE-PHOSPHATASE ETP-RELATED"/>
    <property type="match status" value="1"/>
</dbReference>
<keyword evidence="4" id="KW-0904">Protein phosphatase</keyword>
<dbReference type="CDD" id="cd16343">
    <property type="entry name" value="LMWPTP"/>
    <property type="match status" value="1"/>
</dbReference>
<dbReference type="PRINTS" id="PR00719">
    <property type="entry name" value="LMWPTPASE"/>
</dbReference>
<dbReference type="EMBL" id="CP029449">
    <property type="protein sequence ID" value="AWL67388.1"/>
    <property type="molecule type" value="Genomic_DNA"/>
</dbReference>
<dbReference type="Gene3D" id="3.40.50.2300">
    <property type="match status" value="1"/>
</dbReference>
<dbReference type="Proteomes" id="UP000245399">
    <property type="component" value="Chromosome"/>
</dbReference>
<dbReference type="InterPro" id="IPR050438">
    <property type="entry name" value="LMW_PTPase"/>
</dbReference>
<feature type="active site" description="Proton donor" evidence="6">
    <location>
        <position position="115"/>
    </location>
</feature>
<feature type="active site" description="Nucleophile" evidence="6">
    <location>
        <position position="9"/>
    </location>
</feature>
<evidence type="ECO:0000313" key="8">
    <source>
        <dbReference type="EMBL" id="AWL67388.1"/>
    </source>
</evidence>
<reference evidence="8 9" key="1">
    <citation type="submission" date="2018-05" db="EMBL/GenBank/DDBJ databases">
        <title>Klebsiella quasipneumonaiae provides a window into carbapenemase gene transfer, plasmid rearrangements and nosocomial acquisition from the hospital environment.</title>
        <authorList>
            <person name="Mathers A.J."/>
            <person name="Vegesana K."/>
            <person name="Stoesser N."/>
            <person name="Crook D."/>
            <person name="Vaughan A."/>
            <person name="Barry K."/>
            <person name="Parikh H."/>
            <person name="Sebra R."/>
            <person name="Kotay S."/>
            <person name="Walker A.S."/>
            <person name="Sheppard A.E."/>
        </authorList>
    </citation>
    <scope>NUCLEOTIDE SEQUENCE [LARGE SCALE GENOMIC DNA]</scope>
    <source>
        <strain evidence="8 9">CAV1761</strain>
    </source>
</reference>
<dbReference type="RefSeq" id="WP_055313701.1">
    <property type="nucleotide sequence ID" value="NZ_CP011642.1"/>
</dbReference>
<evidence type="ECO:0000259" key="7">
    <source>
        <dbReference type="SMART" id="SM00226"/>
    </source>
</evidence>
<evidence type="ECO:0000256" key="5">
    <source>
        <dbReference type="ARBA" id="ARBA00051722"/>
    </source>
</evidence>
<dbReference type="GO" id="GO:0004725">
    <property type="term" value="F:protein tyrosine phosphatase activity"/>
    <property type="evidence" value="ECO:0007669"/>
    <property type="project" value="UniProtKB-EC"/>
</dbReference>
<protein>
    <recommendedName>
        <fullName evidence="2">protein-tyrosine-phosphatase</fullName>
        <ecNumber evidence="2">3.1.3.48</ecNumber>
    </recommendedName>
</protein>
<evidence type="ECO:0000256" key="2">
    <source>
        <dbReference type="ARBA" id="ARBA00013064"/>
    </source>
</evidence>
<comment type="similarity">
    <text evidence="1">Belongs to the low molecular weight phosphotyrosine protein phosphatase family.</text>
</comment>
<accession>A0AB33FRC2</accession>